<dbReference type="Proteomes" id="UP001239111">
    <property type="component" value="Chromosome 2"/>
</dbReference>
<sequence length="446" mass="53352">MNSRSFHRRRSSDRSEERRKEERTNSSKAYQEILQKDRDKAREDARRKWLIQQQKLREHELLKQKKIEEYERRRAEALTRSNNSINHRSRSKSRSRSLDSYQRRHVNEDSNNRSRLLSQRFNNSTGSQPSTQRPKGSVKYNDEELKKVVVKIDRDIPRPSRSHDIQRDIEDHNQITLKRRQGEGVRPIFDREELKADPYEFEERRTIEAVRIIDRVDNNGRHRSVSSPRRHRSPSPHARPSTSKHHSLSSPGRYRSPSPHARPSTSKYHSMSSPGRHRSPSPRARLPSSKHRSRSREYLKNHHEEKHREPIRPKSRSRERSRKRSRSHGRSRERSYPREYHRSEREESRSEKEHRSYRRGSRERSYSRERRESSRERRLPVGSYVESVPYPVYIHPYPPRQIVYAPLPPQPREPLGREPMPPMLPPYPSRFMGPPDIYRGGPPTNP</sequence>
<evidence type="ECO:0000313" key="1">
    <source>
        <dbReference type="EMBL" id="KAJ8680384.1"/>
    </source>
</evidence>
<comment type="caution">
    <text evidence="1">The sequence shown here is derived from an EMBL/GenBank/DDBJ whole genome shotgun (WGS) entry which is preliminary data.</text>
</comment>
<reference evidence="1" key="1">
    <citation type="submission" date="2023-04" db="EMBL/GenBank/DDBJ databases">
        <title>A chromosome-level genome assembly of the parasitoid wasp Eretmocerus hayati.</title>
        <authorList>
            <person name="Zhong Y."/>
            <person name="Liu S."/>
            <person name="Liu Y."/>
        </authorList>
    </citation>
    <scope>NUCLEOTIDE SEQUENCE</scope>
    <source>
        <strain evidence="1">ZJU_SS_LIU_2023</strain>
    </source>
</reference>
<gene>
    <name evidence="1" type="ORF">QAD02_016171</name>
</gene>
<accession>A0ACC2PAQ7</accession>
<keyword evidence="2" id="KW-1185">Reference proteome</keyword>
<name>A0ACC2PAQ7_9HYME</name>
<dbReference type="EMBL" id="CM056742">
    <property type="protein sequence ID" value="KAJ8680384.1"/>
    <property type="molecule type" value="Genomic_DNA"/>
</dbReference>
<protein>
    <submittedName>
        <fullName evidence="1">Uncharacterized protein</fullName>
    </submittedName>
</protein>
<proteinExistence type="predicted"/>
<feature type="non-terminal residue" evidence="1">
    <location>
        <position position="446"/>
    </location>
</feature>
<organism evidence="1 2">
    <name type="scientific">Eretmocerus hayati</name>
    <dbReference type="NCBI Taxonomy" id="131215"/>
    <lineage>
        <taxon>Eukaryota</taxon>
        <taxon>Metazoa</taxon>
        <taxon>Ecdysozoa</taxon>
        <taxon>Arthropoda</taxon>
        <taxon>Hexapoda</taxon>
        <taxon>Insecta</taxon>
        <taxon>Pterygota</taxon>
        <taxon>Neoptera</taxon>
        <taxon>Endopterygota</taxon>
        <taxon>Hymenoptera</taxon>
        <taxon>Apocrita</taxon>
        <taxon>Proctotrupomorpha</taxon>
        <taxon>Chalcidoidea</taxon>
        <taxon>Aphelinidae</taxon>
        <taxon>Aphelininae</taxon>
        <taxon>Eretmocerus</taxon>
    </lineage>
</organism>
<evidence type="ECO:0000313" key="2">
    <source>
        <dbReference type="Proteomes" id="UP001239111"/>
    </source>
</evidence>